<dbReference type="Gene3D" id="2.30.30.40">
    <property type="entry name" value="SH3 Domains"/>
    <property type="match status" value="1"/>
</dbReference>
<dbReference type="PANTHER" id="PTHR15729">
    <property type="entry name" value="CDC42 GTPASE-ACTIVATING PROTEIN"/>
    <property type="match status" value="1"/>
</dbReference>
<dbReference type="PROSITE" id="PS50002">
    <property type="entry name" value="SH3"/>
    <property type="match status" value="1"/>
</dbReference>
<dbReference type="Gene3D" id="1.10.555.10">
    <property type="entry name" value="Rho GTPase activation protein"/>
    <property type="match status" value="1"/>
</dbReference>
<dbReference type="AlphaFoldDB" id="A0ABD2M0P7"/>
<evidence type="ECO:0000313" key="7">
    <source>
        <dbReference type="EMBL" id="KAL3121085.1"/>
    </source>
</evidence>
<dbReference type="SUPFAM" id="SSF48350">
    <property type="entry name" value="GTPase activation domain, GAP"/>
    <property type="match status" value="1"/>
</dbReference>
<protein>
    <recommendedName>
        <fullName evidence="9">Rho-GAP domain-containing protein</fullName>
    </recommendedName>
</protein>
<sequence length="950" mass="105355">MLLGSDLAAALGTSASRATTPTRAQTPLVGGDRPSPATARRRLLHPSVSRQRSPLPFAPNILRPNQCQHFHYDSVELGPVKVKFMGMEEEEKLEEKNGRETAEEEKVEEEEEEEGGKRKPNRERKSQNKNGSEVKFTLSIESNGKVWEIVRTSVELVEFDRQLHRCVFDRRHSRLKELDTKNSRLKGTICCYVDRLSLLTGSLMRCYAVLTFFELDNRGNHFLPVERSLPNVPAVACAVAICPFAASQSDHLRLRVGDIVSVVEIIETECDEKWMRGKLTVPSNDSEERPNDNSRRFGIFPAHCVRLFSDRLSLGEQLWMASNSAASTTAHSLVRRSLASFSPRQRRNGATGSPSLFSYALIRSFIIRLSKHASSSSSSHPTPLFRRSESPQISSSSVFGVDLENLMAKSQNRHKEKTKVADVVEQCIRVVESRGMEAGIYRQCGVQSNVRRLRRMFSSGTLSDLGESPSVSELLTCDIHSVGSLLKHFFRQLPNPLIPFHCHQKLIDLFGTANGSFTTINGRELISKVSQIVKEFPAAYYHNAKRLFLHLQFVARHPRTQTNARNLAIIWTPNLIRLNMHTDICTVLIAFADKIFADSSGGGSIGIVSRSSSMGSIEVEKRKQRNDQLSTKYTGGKSSPKTAPMKNEERNETKGKLTELNGGGGGGGVQQQQIGAVHSVIERPKGTNGGKRRKRQKKSEKMEQERRTKTKTTNRGTLNQSVDQCVRSPPLGQRLFSPLGKSLDGMGHSMFRRVRSMRHSVRRKFFKESPPKLSKSCHQLGHPLAFPPSAAAFVAAEKCPAAATEQKETARNGGNSTGPCSPSSALLAIPFADDACSSSRISSSTSPALSRSFASCDALSATTTKWAKTEQENKGEEERMAREETAKGAAEKRVNFGDGRSDGEQQKETEQYKGRGRGETSSRRDSVESIPLDISRYDNVHSIITTNTAR</sequence>
<comment type="caution">
    <text evidence="7">The sequence shown here is derived from an EMBL/GenBank/DDBJ whole genome shotgun (WGS) entry which is preliminary data.</text>
</comment>
<feature type="domain" description="Rho-GAP" evidence="6">
    <location>
        <begin position="401"/>
        <end position="603"/>
    </location>
</feature>
<dbReference type="SMART" id="SM00326">
    <property type="entry name" value="SH3"/>
    <property type="match status" value="1"/>
</dbReference>
<evidence type="ECO:0000256" key="1">
    <source>
        <dbReference type="ARBA" id="ARBA00022443"/>
    </source>
</evidence>
<feature type="compositionally biased region" description="Basic and acidic residues" evidence="4">
    <location>
        <begin position="646"/>
        <end position="657"/>
    </location>
</feature>
<feature type="region of interest" description="Disordered" evidence="4">
    <location>
        <begin position="611"/>
        <end position="725"/>
    </location>
</feature>
<dbReference type="Proteomes" id="UP001620626">
    <property type="component" value="Unassembled WGS sequence"/>
</dbReference>
<gene>
    <name evidence="7" type="ORF">niasHT_005345</name>
</gene>
<dbReference type="InterPro" id="IPR036028">
    <property type="entry name" value="SH3-like_dom_sf"/>
</dbReference>
<feature type="region of interest" description="Disordered" evidence="4">
    <location>
        <begin position="89"/>
        <end position="131"/>
    </location>
</feature>
<dbReference type="InterPro" id="IPR008936">
    <property type="entry name" value="Rho_GTPase_activation_prot"/>
</dbReference>
<evidence type="ECO:0008006" key="9">
    <source>
        <dbReference type="Google" id="ProtNLM"/>
    </source>
</evidence>
<dbReference type="PROSITE" id="PS50238">
    <property type="entry name" value="RHOGAP"/>
    <property type="match status" value="1"/>
</dbReference>
<evidence type="ECO:0000259" key="6">
    <source>
        <dbReference type="PROSITE" id="PS50238"/>
    </source>
</evidence>
<dbReference type="PANTHER" id="PTHR15729:SF10">
    <property type="entry name" value="GTPASE-ACTIVATING PROTEIN CDGAPR"/>
    <property type="match status" value="1"/>
</dbReference>
<dbReference type="SUPFAM" id="SSF50044">
    <property type="entry name" value="SH3-domain"/>
    <property type="match status" value="1"/>
</dbReference>
<organism evidence="7 8">
    <name type="scientific">Heterodera trifolii</name>
    <dbReference type="NCBI Taxonomy" id="157864"/>
    <lineage>
        <taxon>Eukaryota</taxon>
        <taxon>Metazoa</taxon>
        <taxon>Ecdysozoa</taxon>
        <taxon>Nematoda</taxon>
        <taxon>Chromadorea</taxon>
        <taxon>Rhabditida</taxon>
        <taxon>Tylenchina</taxon>
        <taxon>Tylenchomorpha</taxon>
        <taxon>Tylenchoidea</taxon>
        <taxon>Heteroderidae</taxon>
        <taxon>Heteroderinae</taxon>
        <taxon>Heterodera</taxon>
    </lineage>
</organism>
<keyword evidence="1 3" id="KW-0728">SH3 domain</keyword>
<dbReference type="InterPro" id="IPR000198">
    <property type="entry name" value="RhoGAP_dom"/>
</dbReference>
<feature type="compositionally biased region" description="Low complexity" evidence="4">
    <location>
        <begin position="13"/>
        <end position="27"/>
    </location>
</feature>
<dbReference type="SMART" id="SM00324">
    <property type="entry name" value="RhoGAP"/>
    <property type="match status" value="1"/>
</dbReference>
<reference evidence="7 8" key="1">
    <citation type="submission" date="2024-10" db="EMBL/GenBank/DDBJ databases">
        <authorList>
            <person name="Kim D."/>
        </authorList>
    </citation>
    <scope>NUCLEOTIDE SEQUENCE [LARGE SCALE GENOMIC DNA]</scope>
    <source>
        <strain evidence="7">BH-2024</strain>
    </source>
</reference>
<evidence type="ECO:0000259" key="5">
    <source>
        <dbReference type="PROSITE" id="PS50002"/>
    </source>
</evidence>
<keyword evidence="2" id="KW-0343">GTPase activation</keyword>
<proteinExistence type="predicted"/>
<feature type="region of interest" description="Disordered" evidence="4">
    <location>
        <begin position="864"/>
        <end position="933"/>
    </location>
</feature>
<keyword evidence="8" id="KW-1185">Reference proteome</keyword>
<dbReference type="InterPro" id="IPR001452">
    <property type="entry name" value="SH3_domain"/>
</dbReference>
<dbReference type="Pfam" id="PF00620">
    <property type="entry name" value="RhoGAP"/>
    <property type="match status" value="1"/>
</dbReference>
<feature type="domain" description="SH3" evidence="5">
    <location>
        <begin position="233"/>
        <end position="310"/>
    </location>
</feature>
<feature type="compositionally biased region" description="Basic and acidic residues" evidence="4">
    <location>
        <begin position="867"/>
        <end position="927"/>
    </location>
</feature>
<feature type="region of interest" description="Disordered" evidence="4">
    <location>
        <begin position="12"/>
        <end position="57"/>
    </location>
</feature>
<evidence type="ECO:0000256" key="2">
    <source>
        <dbReference type="ARBA" id="ARBA00022468"/>
    </source>
</evidence>
<evidence type="ECO:0000256" key="3">
    <source>
        <dbReference type="PROSITE-ProRule" id="PRU00192"/>
    </source>
</evidence>
<dbReference type="EMBL" id="JBICBT010000200">
    <property type="protein sequence ID" value="KAL3121085.1"/>
    <property type="molecule type" value="Genomic_DNA"/>
</dbReference>
<feature type="compositionally biased region" description="Polar residues" evidence="4">
    <location>
        <begin position="627"/>
        <end position="641"/>
    </location>
</feature>
<dbReference type="InterPro" id="IPR051576">
    <property type="entry name" value="PX-Rho_GAP"/>
</dbReference>
<feature type="compositionally biased region" description="Acidic residues" evidence="4">
    <location>
        <begin position="102"/>
        <end position="114"/>
    </location>
</feature>
<dbReference type="GO" id="GO:0005096">
    <property type="term" value="F:GTPase activator activity"/>
    <property type="evidence" value="ECO:0007669"/>
    <property type="project" value="UniProtKB-KW"/>
</dbReference>
<evidence type="ECO:0000256" key="4">
    <source>
        <dbReference type="SAM" id="MobiDB-lite"/>
    </source>
</evidence>
<evidence type="ECO:0000313" key="8">
    <source>
        <dbReference type="Proteomes" id="UP001620626"/>
    </source>
</evidence>
<accession>A0ABD2M0P7</accession>
<name>A0ABD2M0P7_9BILA</name>